<keyword evidence="2" id="KW-1003">Cell membrane</keyword>
<feature type="transmembrane region" description="Helical" evidence="7">
    <location>
        <begin position="12"/>
        <end position="37"/>
    </location>
</feature>
<evidence type="ECO:0000256" key="2">
    <source>
        <dbReference type="ARBA" id="ARBA00022475"/>
    </source>
</evidence>
<evidence type="ECO:0000313" key="9">
    <source>
        <dbReference type="Proteomes" id="UP000008948"/>
    </source>
</evidence>
<dbReference type="Pfam" id="PF04347">
    <property type="entry name" value="FliO"/>
    <property type="match status" value="1"/>
</dbReference>
<feature type="region of interest" description="Disordered" evidence="6">
    <location>
        <begin position="101"/>
        <end position="146"/>
    </location>
</feature>
<comment type="caution">
    <text evidence="8">The sequence shown here is derived from an EMBL/GenBank/DDBJ whole genome shotgun (WGS) entry which is preliminary data.</text>
</comment>
<organism evidence="8 9">
    <name type="scientific">Bartonella vinsonii subsp. arupensis Pm136co</name>
    <dbReference type="NCBI Taxonomy" id="1094561"/>
    <lineage>
        <taxon>Bacteria</taxon>
        <taxon>Pseudomonadati</taxon>
        <taxon>Pseudomonadota</taxon>
        <taxon>Alphaproteobacteria</taxon>
        <taxon>Hyphomicrobiales</taxon>
        <taxon>Bartonellaceae</taxon>
        <taxon>Bartonella</taxon>
    </lineage>
</organism>
<evidence type="ECO:0000313" key="8">
    <source>
        <dbReference type="EMBL" id="EJF97679.1"/>
    </source>
</evidence>
<comment type="subcellular location">
    <subcellularLocation>
        <location evidence="1">Cell membrane</location>
    </subcellularLocation>
</comment>
<keyword evidence="3 7" id="KW-0812">Transmembrane</keyword>
<feature type="compositionally biased region" description="Basic and acidic residues" evidence="6">
    <location>
        <begin position="122"/>
        <end position="139"/>
    </location>
</feature>
<evidence type="ECO:0000256" key="1">
    <source>
        <dbReference type="ARBA" id="ARBA00004236"/>
    </source>
</evidence>
<evidence type="ECO:0008006" key="10">
    <source>
        <dbReference type="Google" id="ProtNLM"/>
    </source>
</evidence>
<keyword evidence="4 7" id="KW-1133">Transmembrane helix</keyword>
<name>A0ABN0GPG4_BARVI</name>
<keyword evidence="5 7" id="KW-0472">Membrane</keyword>
<dbReference type="Proteomes" id="UP000008948">
    <property type="component" value="Unassembled WGS sequence"/>
</dbReference>
<evidence type="ECO:0000256" key="7">
    <source>
        <dbReference type="SAM" id="Phobius"/>
    </source>
</evidence>
<dbReference type="RefSeq" id="WP_004862046.1">
    <property type="nucleotide sequence ID" value="NZ_JH725045.1"/>
</dbReference>
<accession>A0ABN0GPG4</accession>
<gene>
    <name evidence="8" type="ORF">MEI_01373</name>
</gene>
<dbReference type="EMBL" id="AIMH01000035">
    <property type="protein sequence ID" value="EJF97679.1"/>
    <property type="molecule type" value="Genomic_DNA"/>
</dbReference>
<keyword evidence="9" id="KW-1185">Reference proteome</keyword>
<protein>
    <recommendedName>
        <fullName evidence="10">Flagellar biosynthetic protein FliO</fullName>
    </recommendedName>
</protein>
<sequence length="172" mass="19550">MYVWLSNQIGASAANIAVSFIFFIITITAIATILLFLRRLKIKRFRFHPKKHPSRLTLCETIALDRTRRLVLVRCDDKEHLLLIGGLTDIVVESNITSTPTIQKRETQPTLTPTEANLKLGLTEKRPYSGKREHSKDKTSTSFMNQNVEDSAITAEIEGRQEPSLFIPTQKK</sequence>
<evidence type="ECO:0000256" key="3">
    <source>
        <dbReference type="ARBA" id="ARBA00022692"/>
    </source>
</evidence>
<evidence type="ECO:0000256" key="5">
    <source>
        <dbReference type="ARBA" id="ARBA00023136"/>
    </source>
</evidence>
<proteinExistence type="predicted"/>
<reference evidence="8 9" key="1">
    <citation type="submission" date="2012-03" db="EMBL/GenBank/DDBJ databases">
        <title>The Genome Sequence of Bartonella vinsonii subsp. arupensis str. Pm136co.</title>
        <authorList>
            <consortium name="The Broad Institute Genome Sequencing Platform"/>
            <consortium name="The Broad Institute Genome Sequencing Center for Infectious Disease"/>
            <person name="Feldgarden M."/>
            <person name="Kirby J."/>
            <person name="Kosoy M."/>
            <person name="Birtles R."/>
            <person name="Probert W.S."/>
            <person name="Chiaraviglio L."/>
            <person name="Young S.K."/>
            <person name="Zeng Q."/>
            <person name="Gargeya S."/>
            <person name="Fitzgerald M."/>
            <person name="Haas B."/>
            <person name="Abouelleil A."/>
            <person name="Alvarado L."/>
            <person name="Arachchi H.M."/>
            <person name="Berlin A."/>
            <person name="Chapman S.B."/>
            <person name="Gearin G."/>
            <person name="Goldberg J."/>
            <person name="Griggs A."/>
            <person name="Gujja S."/>
            <person name="Hansen M."/>
            <person name="Heiman D."/>
            <person name="Howarth C."/>
            <person name="Larimer J."/>
            <person name="Lui A."/>
            <person name="MacDonald P.J.P."/>
            <person name="McCowen C."/>
            <person name="Montmayeur A."/>
            <person name="Murphy C."/>
            <person name="Neiman D."/>
            <person name="Pearson M."/>
            <person name="Priest M."/>
            <person name="Roberts A."/>
            <person name="Saif S."/>
            <person name="Shea T."/>
            <person name="Sisk P."/>
            <person name="Stolte C."/>
            <person name="Sykes S."/>
            <person name="Wortman J."/>
            <person name="Nusbaum C."/>
            <person name="Birren B."/>
        </authorList>
    </citation>
    <scope>NUCLEOTIDE SEQUENCE [LARGE SCALE GENOMIC DNA]</scope>
    <source>
        <strain evidence="8 9">Pm136co</strain>
    </source>
</reference>
<evidence type="ECO:0000256" key="4">
    <source>
        <dbReference type="ARBA" id="ARBA00022989"/>
    </source>
</evidence>
<feature type="compositionally biased region" description="Polar residues" evidence="6">
    <location>
        <begin position="101"/>
        <end position="115"/>
    </location>
</feature>
<evidence type="ECO:0000256" key="6">
    <source>
        <dbReference type="SAM" id="MobiDB-lite"/>
    </source>
</evidence>
<dbReference type="InterPro" id="IPR022781">
    <property type="entry name" value="Flagellar_biosynth_FliO"/>
</dbReference>